<dbReference type="EMBL" id="CP103300">
    <property type="protein sequence ID" value="UYM15475.1"/>
    <property type="molecule type" value="Genomic_DNA"/>
</dbReference>
<gene>
    <name evidence="1" type="ORF">NX720_21905</name>
</gene>
<name>A0ABY6GRU7_9GAMM</name>
<evidence type="ECO:0000313" key="2">
    <source>
        <dbReference type="Proteomes" id="UP001163255"/>
    </source>
</evidence>
<accession>A0ABY6GRU7</accession>
<dbReference type="Pfam" id="PF08747">
    <property type="entry name" value="BrxB"/>
    <property type="match status" value="1"/>
</dbReference>
<dbReference type="Proteomes" id="UP001163255">
    <property type="component" value="Chromosome"/>
</dbReference>
<keyword evidence="2" id="KW-1185">Reference proteome</keyword>
<dbReference type="InterPro" id="IPR014858">
    <property type="entry name" value="BrxB"/>
</dbReference>
<protein>
    <submittedName>
        <fullName evidence="1">DUF1788 domain-containing protein</fullName>
    </submittedName>
</protein>
<dbReference type="RefSeq" id="WP_262597507.1">
    <property type="nucleotide sequence ID" value="NZ_CP103300.1"/>
</dbReference>
<reference evidence="1" key="1">
    <citation type="submission" date="2022-10" db="EMBL/GenBank/DDBJ databases">
        <title>Completed Genome Sequence of two octocoral isolated bacterium, Endozoicomonas euniceicola EF212T and Endozoicomonas gorgoniicola PS125T.</title>
        <authorList>
            <person name="Chiou Y.-J."/>
            <person name="Chen Y.-H."/>
        </authorList>
    </citation>
    <scope>NUCLEOTIDE SEQUENCE</scope>
    <source>
        <strain evidence="1">EF212</strain>
    </source>
</reference>
<proteinExistence type="predicted"/>
<sequence>MKQPAKQLQNRLNLVQERIESTEFLNNEGLGNELGFWVFDYPPEFELVVRQHTEEIMKRLHKRGYRFAVVNLFEIMIDMIEARNLLDKAFLKEKHKGATGLKSALKAPLDQKRVADYLTSKINPEQQQFVILTGLGSTWPMLRGHELLNALHAKMGATPLVLFYPGTYSGLDIKLFNLIKSHNYYRAFKLVPEDGSAPAAS</sequence>
<organism evidence="1 2">
    <name type="scientific">Endozoicomonas euniceicola</name>
    <dbReference type="NCBI Taxonomy" id="1234143"/>
    <lineage>
        <taxon>Bacteria</taxon>
        <taxon>Pseudomonadati</taxon>
        <taxon>Pseudomonadota</taxon>
        <taxon>Gammaproteobacteria</taxon>
        <taxon>Oceanospirillales</taxon>
        <taxon>Endozoicomonadaceae</taxon>
        <taxon>Endozoicomonas</taxon>
    </lineage>
</organism>
<evidence type="ECO:0000313" key="1">
    <source>
        <dbReference type="EMBL" id="UYM15475.1"/>
    </source>
</evidence>